<organism evidence="1 2">
    <name type="scientific">Clostridium cellulovorans (strain ATCC 35296 / DSM 3052 / OCM 3 / 743B)</name>
    <dbReference type="NCBI Taxonomy" id="573061"/>
    <lineage>
        <taxon>Bacteria</taxon>
        <taxon>Bacillati</taxon>
        <taxon>Bacillota</taxon>
        <taxon>Clostridia</taxon>
        <taxon>Eubacteriales</taxon>
        <taxon>Clostridiaceae</taxon>
        <taxon>Clostridium</taxon>
    </lineage>
</organism>
<dbReference type="HOGENOM" id="CLU_1623950_0_0_9"/>
<keyword evidence="2" id="KW-1185">Reference proteome</keyword>
<dbReference type="AlphaFoldDB" id="D9SWD9"/>
<name>D9SWD9_CLOC7</name>
<dbReference type="Pfam" id="PF13876">
    <property type="entry name" value="Phage_gp49_66"/>
    <property type="match status" value="1"/>
</dbReference>
<evidence type="ECO:0000313" key="1">
    <source>
        <dbReference type="EMBL" id="ADL53221.1"/>
    </source>
</evidence>
<gene>
    <name evidence="1" type="ordered locus">Clocel_3545</name>
</gene>
<dbReference type="RefSeq" id="WP_013291881.1">
    <property type="nucleotide sequence ID" value="NC_014393.1"/>
</dbReference>
<accession>D9SWD9</accession>
<evidence type="ECO:0000313" key="2">
    <source>
        <dbReference type="Proteomes" id="UP000002730"/>
    </source>
</evidence>
<dbReference type="eggNOG" id="ENOG5032XXG">
    <property type="taxonomic scope" value="Bacteria"/>
</dbReference>
<reference evidence="1 2" key="1">
    <citation type="submission" date="2010-08" db="EMBL/GenBank/DDBJ databases">
        <title>Complete sequence of Clostridium cellulovorans 743B.</title>
        <authorList>
            <consortium name="US DOE Joint Genome Institute"/>
            <person name="Lucas S."/>
            <person name="Copeland A."/>
            <person name="Lapidus A."/>
            <person name="Cheng J.-F."/>
            <person name="Bruce D."/>
            <person name="Goodwin L."/>
            <person name="Pitluck S."/>
            <person name="Chertkov O."/>
            <person name="Detter J.C."/>
            <person name="Han C."/>
            <person name="Tapia R."/>
            <person name="Land M."/>
            <person name="Hauser L."/>
            <person name="Chang Y.-J."/>
            <person name="Jeffries C."/>
            <person name="Kyrpides N."/>
            <person name="Ivanova N."/>
            <person name="Mikhailova N."/>
            <person name="Hemme C.L."/>
            <person name="Woyke T."/>
        </authorList>
    </citation>
    <scope>NUCLEOTIDE SEQUENCE [LARGE SCALE GENOMIC DNA]</scope>
    <source>
        <strain evidence="2">ATCC 35296 / DSM 3052 / OCM 3 / 743B</strain>
    </source>
</reference>
<dbReference type="EMBL" id="CP002160">
    <property type="protein sequence ID" value="ADL53221.1"/>
    <property type="molecule type" value="Genomic_DNA"/>
</dbReference>
<proteinExistence type="predicted"/>
<dbReference type="InterPro" id="IPR025915">
    <property type="entry name" value="Phage_gp49_66"/>
</dbReference>
<protein>
    <submittedName>
        <fullName evidence="1">Uncharacterized protein</fullName>
    </submittedName>
</protein>
<sequence>MNYYIGTKLIKAEPMTKGQYNECMGYATTPNEDPTIDGYRVQYPDGYVSWSPGCVFEKAYLKVDDNPNLFSGVSIGPQMVENFIKEKHISTIGEKTTLVRVVLVNGFEIIESSACVDKSNYDENIGAECCMKKIKDKIWMLLGFLLQTAYKGIK</sequence>
<dbReference type="KEGG" id="ccb:Clocel_3545"/>
<dbReference type="STRING" id="573061.Clocel_3545"/>
<dbReference type="OrthoDB" id="9806476at2"/>
<dbReference type="Proteomes" id="UP000002730">
    <property type="component" value="Chromosome"/>
</dbReference>